<name>A0ABD5NQH1_9EURY</name>
<gene>
    <name evidence="1" type="ORF">ACFOUR_12870</name>
</gene>
<evidence type="ECO:0000313" key="2">
    <source>
        <dbReference type="Proteomes" id="UP001595846"/>
    </source>
</evidence>
<proteinExistence type="predicted"/>
<reference evidence="1 2" key="1">
    <citation type="journal article" date="2019" name="Int. J. Syst. Evol. Microbiol.">
        <title>The Global Catalogue of Microorganisms (GCM) 10K type strain sequencing project: providing services to taxonomists for standard genome sequencing and annotation.</title>
        <authorList>
            <consortium name="The Broad Institute Genomics Platform"/>
            <consortium name="The Broad Institute Genome Sequencing Center for Infectious Disease"/>
            <person name="Wu L."/>
            <person name="Ma J."/>
        </authorList>
    </citation>
    <scope>NUCLEOTIDE SEQUENCE [LARGE SCALE GENOMIC DNA]</scope>
    <source>
        <strain evidence="1 2">IBRC-M 10256</strain>
    </source>
</reference>
<comment type="caution">
    <text evidence="1">The sequence shown here is derived from an EMBL/GenBank/DDBJ whole genome shotgun (WGS) entry which is preliminary data.</text>
</comment>
<evidence type="ECO:0000313" key="1">
    <source>
        <dbReference type="EMBL" id="MFC3959251.1"/>
    </source>
</evidence>
<keyword evidence="2" id="KW-1185">Reference proteome</keyword>
<dbReference type="Pfam" id="PF24336">
    <property type="entry name" value="DUF7504"/>
    <property type="match status" value="1"/>
</dbReference>
<accession>A0ABD5NQH1</accession>
<dbReference type="RefSeq" id="WP_256532798.1">
    <property type="nucleotide sequence ID" value="NZ_CP101824.1"/>
</dbReference>
<dbReference type="AlphaFoldDB" id="A0ABD5NQH1"/>
<organism evidence="1 2">
    <name type="scientific">Halovivax cerinus</name>
    <dbReference type="NCBI Taxonomy" id="1487865"/>
    <lineage>
        <taxon>Archaea</taxon>
        <taxon>Methanobacteriati</taxon>
        <taxon>Methanobacteriota</taxon>
        <taxon>Stenosarchaea group</taxon>
        <taxon>Halobacteria</taxon>
        <taxon>Halobacteriales</taxon>
        <taxon>Natrialbaceae</taxon>
        <taxon>Halovivax</taxon>
    </lineage>
</organism>
<sequence length="227" mass="23999">MNESIDPSVDDCTPSLPEFPDAVGTGATILVAGTVDPSTCALGLRALCQYGRTDESAFVVTTTESADRTSTVYDRLCPSGGPSIGLVDTTSESQYLASLYGGTPTVFTPSSADLERIVIGLSELSESMSPNPDSRHLIVRSLTPILDHSSTGRVSDVLQRIAGLRTGSGIGFYGLTYTEHDEETIAALAQHVDGILWVTGGVDTPLTFDYQSARRFSVPSSPGPSYR</sequence>
<evidence type="ECO:0008006" key="3">
    <source>
        <dbReference type="Google" id="ProtNLM"/>
    </source>
</evidence>
<protein>
    <recommendedName>
        <fullName evidence="3">RecA-superfamily ATPase possibly involved in signal transduction</fullName>
    </recommendedName>
</protein>
<dbReference type="GeneID" id="73901904"/>
<dbReference type="InterPro" id="IPR055927">
    <property type="entry name" value="DUF7504"/>
</dbReference>
<dbReference type="Proteomes" id="UP001595846">
    <property type="component" value="Unassembled WGS sequence"/>
</dbReference>
<dbReference type="EMBL" id="JBHSAQ010000011">
    <property type="protein sequence ID" value="MFC3959251.1"/>
    <property type="molecule type" value="Genomic_DNA"/>
</dbReference>